<sequence>MRVYLPATFASLKELSDTGEMVVQQGWGFAVTPALEEFYTVGDEEEIAHVAFQEAARASLRLLSLGTEHFPHRRVVVTVDVDDKQVTPTPENGEAVVSLDPQRISFADLAALHVDIGANEEATAQGVEAVHDADLGDEDAELTVGDALDNFLAWYDPTELNVLVALM</sequence>
<protein>
    <submittedName>
        <fullName evidence="1">Uncharacterized protein</fullName>
    </submittedName>
</protein>
<proteinExistence type="predicted"/>
<dbReference type="Proteomes" id="UP000664332">
    <property type="component" value="Unassembled WGS sequence"/>
</dbReference>
<dbReference type="Pfam" id="PF21853">
    <property type="entry name" value="DUF6912"/>
    <property type="match status" value="1"/>
</dbReference>
<evidence type="ECO:0000313" key="1">
    <source>
        <dbReference type="EMBL" id="MBN9644464.1"/>
    </source>
</evidence>
<dbReference type="RefSeq" id="WP_207278952.1">
    <property type="nucleotide sequence ID" value="NZ_JAFLEQ010000014.1"/>
</dbReference>
<dbReference type="InterPro" id="IPR054206">
    <property type="entry name" value="DUF6912"/>
</dbReference>
<name>A0A939IU23_9CORY</name>
<gene>
    <name evidence="1" type="ORF">JZY06_07550</name>
</gene>
<reference evidence="1" key="1">
    <citation type="submission" date="2021-03" db="EMBL/GenBank/DDBJ databases">
        <authorList>
            <person name="Sun Q."/>
        </authorList>
    </citation>
    <scope>NUCLEOTIDE SEQUENCE</scope>
    <source>
        <strain evidence="1">CCM 8862</strain>
    </source>
</reference>
<organism evidence="1 2">
    <name type="scientific">Corynebacterium mendelii</name>
    <dbReference type="NCBI Taxonomy" id="2765362"/>
    <lineage>
        <taxon>Bacteria</taxon>
        <taxon>Bacillati</taxon>
        <taxon>Actinomycetota</taxon>
        <taxon>Actinomycetes</taxon>
        <taxon>Mycobacteriales</taxon>
        <taxon>Corynebacteriaceae</taxon>
        <taxon>Corynebacterium</taxon>
    </lineage>
</organism>
<accession>A0A939IU23</accession>
<keyword evidence="2" id="KW-1185">Reference proteome</keyword>
<dbReference type="EMBL" id="JAFLEQ010000014">
    <property type="protein sequence ID" value="MBN9644464.1"/>
    <property type="molecule type" value="Genomic_DNA"/>
</dbReference>
<comment type="caution">
    <text evidence="1">The sequence shown here is derived from an EMBL/GenBank/DDBJ whole genome shotgun (WGS) entry which is preliminary data.</text>
</comment>
<dbReference type="AlphaFoldDB" id="A0A939IU23"/>
<evidence type="ECO:0000313" key="2">
    <source>
        <dbReference type="Proteomes" id="UP000664332"/>
    </source>
</evidence>